<dbReference type="PRINTS" id="PR00370">
    <property type="entry name" value="FMOXYGENASE"/>
</dbReference>
<dbReference type="Gene3D" id="3.50.50.60">
    <property type="entry name" value="FAD/NAD(P)-binding domain"/>
    <property type="match status" value="2"/>
</dbReference>
<dbReference type="InterPro" id="IPR000960">
    <property type="entry name" value="Flavin_mOase"/>
</dbReference>
<dbReference type="InterPro" id="IPR020946">
    <property type="entry name" value="Flavin_mOase-like"/>
</dbReference>
<dbReference type="InterPro" id="IPR050346">
    <property type="entry name" value="FMO-like"/>
</dbReference>
<evidence type="ECO:0000313" key="6">
    <source>
        <dbReference type="EMBL" id="GAP85402.1"/>
    </source>
</evidence>
<evidence type="ECO:0000313" key="7">
    <source>
        <dbReference type="Proteomes" id="UP000054516"/>
    </source>
</evidence>
<dbReference type="Pfam" id="PF00743">
    <property type="entry name" value="FMO-like"/>
    <property type="match status" value="1"/>
</dbReference>
<dbReference type="AlphaFoldDB" id="A0A1W2TBU7"/>
<keyword evidence="5" id="KW-0560">Oxidoreductase</keyword>
<keyword evidence="3" id="KW-0274">FAD</keyword>
<dbReference type="SUPFAM" id="SSF51905">
    <property type="entry name" value="FAD/NAD(P)-binding domain"/>
    <property type="match status" value="2"/>
</dbReference>
<protein>
    <submittedName>
        <fullName evidence="6">Putative dimethylaniline monooxygenase 2</fullName>
    </submittedName>
</protein>
<dbReference type="OMA" id="WCVSELA"/>
<gene>
    <name evidence="6" type="ORF">SAMD00023353_1001120</name>
</gene>
<sequence length="598" mass="67679">MDKVRIAVIGGGPAGLTALKTLREEGFDAVVFERRNEIGGLWVFADDASYTSVLRETMCNGSSFISGFSDFPMPKEYPAYITAYQVLDFFKSYASHFNLLPHVRLGIIVQKVIRNAADDAWDVHIIDSDGVAAVLSFDKVVFAHGRETLPLWPDMPNRDKFKGTVLHGQAFKSPEPFKGKRVLVVGFGTTACETSLILLKHASKVYLSYRRGRILMPRYHDDGVPLDTKFSWPLLRLKYVLDTLVPGLVHPAADKFILNQIISTAVKHEPVEDGISAKERRKRTKKRVLDDWRLGQAPSLAYVHPVVEPENLIPALRRGDITPVYGFKEFAGASEVLLSDGSVLEVDVVIFCTGYEMDFSIMPELEMDGAFGHPLRTAGELSKEGIWHGARDAQSQPHIPRLYQMMFPPRYASSVAIISWMSPQENMWCAAELASMAVAQIWAAEVAAGSTDANRQHTVNNYRPSALLPSLEEMNAQVDAYQTWWWTQWKSDHSMGDGHVQSHSLQRFLHQAAGTGLYDNFGHIFTTRWWSLWWSDRELWRWLSSSPMNSYSWRLFDTNPKGVPGCGRKTWPEARQAMKDAHENYQDYYKKQVQNKSV</sequence>
<evidence type="ECO:0000256" key="3">
    <source>
        <dbReference type="ARBA" id="ARBA00022827"/>
    </source>
</evidence>
<dbReference type="Proteomes" id="UP000054516">
    <property type="component" value="Unassembled WGS sequence"/>
</dbReference>
<dbReference type="GO" id="GO:0004499">
    <property type="term" value="F:N,N-dimethylaniline monooxygenase activity"/>
    <property type="evidence" value="ECO:0007669"/>
    <property type="project" value="InterPro"/>
</dbReference>
<keyword evidence="6" id="KW-0503">Monooxygenase</keyword>
<accession>A0A1W2TBU7</accession>
<dbReference type="OrthoDB" id="66881at2759"/>
<keyword evidence="7" id="KW-1185">Reference proteome</keyword>
<name>A0A1W2TBU7_ROSNE</name>
<dbReference type="EMBL" id="DF977455">
    <property type="protein sequence ID" value="GAP85402.1"/>
    <property type="molecule type" value="Genomic_DNA"/>
</dbReference>
<comment type="similarity">
    <text evidence="1">Belongs to the FMO family.</text>
</comment>
<reference evidence="6" key="1">
    <citation type="submission" date="2016-03" db="EMBL/GenBank/DDBJ databases">
        <title>Draft genome sequence of Rosellinia necatrix.</title>
        <authorList>
            <person name="Kanematsu S."/>
        </authorList>
    </citation>
    <scope>NUCLEOTIDE SEQUENCE [LARGE SCALE GENOMIC DNA]</scope>
    <source>
        <strain evidence="6">W97</strain>
    </source>
</reference>
<dbReference type="PANTHER" id="PTHR23023">
    <property type="entry name" value="DIMETHYLANILINE MONOOXYGENASE"/>
    <property type="match status" value="1"/>
</dbReference>
<proteinExistence type="inferred from homology"/>
<evidence type="ECO:0000256" key="2">
    <source>
        <dbReference type="ARBA" id="ARBA00022630"/>
    </source>
</evidence>
<keyword evidence="2" id="KW-0285">Flavoprotein</keyword>
<evidence type="ECO:0000256" key="4">
    <source>
        <dbReference type="ARBA" id="ARBA00022857"/>
    </source>
</evidence>
<dbReference type="InterPro" id="IPR036188">
    <property type="entry name" value="FAD/NAD-bd_sf"/>
</dbReference>
<organism evidence="6">
    <name type="scientific">Rosellinia necatrix</name>
    <name type="common">White root-rot fungus</name>
    <dbReference type="NCBI Taxonomy" id="77044"/>
    <lineage>
        <taxon>Eukaryota</taxon>
        <taxon>Fungi</taxon>
        <taxon>Dikarya</taxon>
        <taxon>Ascomycota</taxon>
        <taxon>Pezizomycotina</taxon>
        <taxon>Sordariomycetes</taxon>
        <taxon>Xylariomycetidae</taxon>
        <taxon>Xylariales</taxon>
        <taxon>Xylariaceae</taxon>
        <taxon>Rosellinia</taxon>
    </lineage>
</organism>
<dbReference type="GO" id="GO:0050661">
    <property type="term" value="F:NADP binding"/>
    <property type="evidence" value="ECO:0007669"/>
    <property type="project" value="InterPro"/>
</dbReference>
<evidence type="ECO:0000256" key="1">
    <source>
        <dbReference type="ARBA" id="ARBA00009183"/>
    </source>
</evidence>
<dbReference type="GO" id="GO:0050660">
    <property type="term" value="F:flavin adenine dinucleotide binding"/>
    <property type="evidence" value="ECO:0007669"/>
    <property type="project" value="InterPro"/>
</dbReference>
<evidence type="ECO:0000256" key="5">
    <source>
        <dbReference type="ARBA" id="ARBA00023002"/>
    </source>
</evidence>
<dbReference type="STRING" id="77044.A0A1W2TBU7"/>
<keyword evidence="4" id="KW-0521">NADP</keyword>